<comment type="caution">
    <text evidence="3">The sequence shown here is derived from an EMBL/GenBank/DDBJ whole genome shotgun (WGS) entry which is preliminary data.</text>
</comment>
<feature type="transmembrane region" description="Helical" evidence="1">
    <location>
        <begin position="214"/>
        <end position="239"/>
    </location>
</feature>
<feature type="transmembrane region" description="Helical" evidence="1">
    <location>
        <begin position="109"/>
        <end position="126"/>
    </location>
</feature>
<evidence type="ECO:0000313" key="4">
    <source>
        <dbReference type="Proteomes" id="UP000719766"/>
    </source>
</evidence>
<dbReference type="GeneID" id="64602988"/>
<keyword evidence="1" id="KW-1133">Transmembrane helix</keyword>
<gene>
    <name evidence="3" type="ORF">HD556DRAFT_1523856</name>
</gene>
<keyword evidence="1" id="KW-0812">Transmembrane</keyword>
<reference evidence="3" key="1">
    <citation type="journal article" date="2020" name="New Phytol.">
        <title>Comparative genomics reveals dynamic genome evolution in host specialist ectomycorrhizal fungi.</title>
        <authorList>
            <person name="Lofgren L.A."/>
            <person name="Nguyen N.H."/>
            <person name="Vilgalys R."/>
            <person name="Ruytinx J."/>
            <person name="Liao H.L."/>
            <person name="Branco S."/>
            <person name="Kuo A."/>
            <person name="LaButti K."/>
            <person name="Lipzen A."/>
            <person name="Andreopoulos W."/>
            <person name="Pangilinan J."/>
            <person name="Riley R."/>
            <person name="Hundley H."/>
            <person name="Na H."/>
            <person name="Barry K."/>
            <person name="Grigoriev I.V."/>
            <person name="Stajich J.E."/>
            <person name="Kennedy P.G."/>
        </authorList>
    </citation>
    <scope>NUCLEOTIDE SEQUENCE</scope>
    <source>
        <strain evidence="3">S12</strain>
    </source>
</reference>
<dbReference type="EMBL" id="JABBWE010000005">
    <property type="protein sequence ID" value="KAG1802636.1"/>
    <property type="molecule type" value="Genomic_DNA"/>
</dbReference>
<dbReference type="AlphaFoldDB" id="A0A9P7DTG4"/>
<evidence type="ECO:0000259" key="2">
    <source>
        <dbReference type="Pfam" id="PF20151"/>
    </source>
</evidence>
<keyword evidence="1" id="KW-0472">Membrane</keyword>
<dbReference type="InterPro" id="IPR045340">
    <property type="entry name" value="DUF6533"/>
</dbReference>
<organism evidence="3 4">
    <name type="scientific">Suillus plorans</name>
    <dbReference type="NCBI Taxonomy" id="116603"/>
    <lineage>
        <taxon>Eukaryota</taxon>
        <taxon>Fungi</taxon>
        <taxon>Dikarya</taxon>
        <taxon>Basidiomycota</taxon>
        <taxon>Agaricomycotina</taxon>
        <taxon>Agaricomycetes</taxon>
        <taxon>Agaricomycetidae</taxon>
        <taxon>Boletales</taxon>
        <taxon>Suillineae</taxon>
        <taxon>Suillaceae</taxon>
        <taxon>Suillus</taxon>
    </lineage>
</organism>
<dbReference type="Pfam" id="PF20151">
    <property type="entry name" value="DUF6533"/>
    <property type="match status" value="1"/>
</dbReference>
<sequence length="313" mass="35035">MLAGLLGLHSGLASRRFYKAHLSIMSSLLSVSDLTELQTVKYANLGGLAILVFDYCLTFSEEVQWTWLRPWDVTRVIFVISRYLPFAGVGMTAYDALRVSDQCTSIVEGYIIRVISIIAAEVLLVIRTWAFWQRSKKLLIGLVVYIVLSIIAVIAIDLTPTLLIPGEEPPLGTCYFESRRNVAIVYLVLAIFESVMLILNVYKRVHDYKNFQSGIVVTLYHGGMFYMLCILAVTLANVIFEGALPSAYSNMFDSLQLVVHSVLASRILFRLRDSNERVYVPSMTLDTQLNYLRPSSMSMSGMGTTSEVRGNVA</sequence>
<dbReference type="RefSeq" id="XP_041165533.1">
    <property type="nucleotide sequence ID" value="XM_041309224.1"/>
</dbReference>
<dbReference type="OrthoDB" id="3350812at2759"/>
<name>A0A9P7DTG4_9AGAM</name>
<feature type="transmembrane region" description="Helical" evidence="1">
    <location>
        <begin position="183"/>
        <end position="202"/>
    </location>
</feature>
<protein>
    <recommendedName>
        <fullName evidence="2">DUF6533 domain-containing protein</fullName>
    </recommendedName>
</protein>
<evidence type="ECO:0000313" key="3">
    <source>
        <dbReference type="EMBL" id="KAG1802636.1"/>
    </source>
</evidence>
<accession>A0A9P7DTG4</accession>
<feature type="domain" description="DUF6533" evidence="2">
    <location>
        <begin position="42"/>
        <end position="86"/>
    </location>
</feature>
<evidence type="ECO:0000256" key="1">
    <source>
        <dbReference type="SAM" id="Phobius"/>
    </source>
</evidence>
<keyword evidence="4" id="KW-1185">Reference proteome</keyword>
<dbReference type="Proteomes" id="UP000719766">
    <property type="component" value="Unassembled WGS sequence"/>
</dbReference>
<feature type="transmembrane region" description="Helical" evidence="1">
    <location>
        <begin position="138"/>
        <end position="163"/>
    </location>
</feature>
<proteinExistence type="predicted"/>